<comment type="caution">
    <text evidence="1">The sequence shown here is derived from an EMBL/GenBank/DDBJ whole genome shotgun (WGS) entry which is preliminary data.</text>
</comment>
<evidence type="ECO:0000313" key="1">
    <source>
        <dbReference type="EMBL" id="KKK55136.1"/>
    </source>
</evidence>
<gene>
    <name evidence="1" type="ORF">LCGC14_3077620</name>
</gene>
<sequence length="66" mass="7822">MNEVLIKFTAKPPPCPKCGSKEVKRHHRESNAEMFPSKFRWLDELEFLKLTCQSCHYQWGQEVNNV</sequence>
<proteinExistence type="predicted"/>
<protein>
    <submittedName>
        <fullName evidence="1">Uncharacterized protein</fullName>
    </submittedName>
</protein>
<organism evidence="1">
    <name type="scientific">marine sediment metagenome</name>
    <dbReference type="NCBI Taxonomy" id="412755"/>
    <lineage>
        <taxon>unclassified sequences</taxon>
        <taxon>metagenomes</taxon>
        <taxon>ecological metagenomes</taxon>
    </lineage>
</organism>
<dbReference type="AlphaFoldDB" id="A0A0F8Z4X5"/>
<reference evidence="1" key="1">
    <citation type="journal article" date="2015" name="Nature">
        <title>Complex archaea that bridge the gap between prokaryotes and eukaryotes.</title>
        <authorList>
            <person name="Spang A."/>
            <person name="Saw J.H."/>
            <person name="Jorgensen S.L."/>
            <person name="Zaremba-Niedzwiedzka K."/>
            <person name="Martijn J."/>
            <person name="Lind A.E."/>
            <person name="van Eijk R."/>
            <person name="Schleper C."/>
            <person name="Guy L."/>
            <person name="Ettema T.J."/>
        </authorList>
    </citation>
    <scope>NUCLEOTIDE SEQUENCE</scope>
</reference>
<accession>A0A0F8Z4X5</accession>
<dbReference type="EMBL" id="LAZR01065643">
    <property type="protein sequence ID" value="KKK55136.1"/>
    <property type="molecule type" value="Genomic_DNA"/>
</dbReference>
<name>A0A0F8Z4X5_9ZZZZ</name>